<keyword evidence="7" id="KW-0732">Signal</keyword>
<keyword evidence="8" id="KW-0653">Protein transport</keyword>
<dbReference type="CDD" id="cd12820">
    <property type="entry name" value="LbR_YadA-like"/>
    <property type="match status" value="2"/>
</dbReference>
<dbReference type="GO" id="GO:0030020">
    <property type="term" value="F:extracellular matrix structural constituent conferring tensile strength"/>
    <property type="evidence" value="ECO:0007669"/>
    <property type="project" value="TreeGrafter"/>
</dbReference>
<feature type="domain" description="Trimeric autotransporter adhesin YadA-like stalk" evidence="13">
    <location>
        <begin position="511"/>
        <end position="540"/>
    </location>
</feature>
<evidence type="ECO:0000256" key="9">
    <source>
        <dbReference type="ARBA" id="ARBA00023136"/>
    </source>
</evidence>
<evidence type="ECO:0000259" key="11">
    <source>
        <dbReference type="Pfam" id="PF03895"/>
    </source>
</evidence>
<evidence type="ECO:0000256" key="2">
    <source>
        <dbReference type="ARBA" id="ARBA00004442"/>
    </source>
</evidence>
<dbReference type="RefSeq" id="WP_119222406.1">
    <property type="nucleotide sequence ID" value="NZ_UGHH01000002.1"/>
</dbReference>
<evidence type="ECO:0000256" key="5">
    <source>
        <dbReference type="ARBA" id="ARBA00022452"/>
    </source>
</evidence>
<feature type="domain" description="Trimeric autotransporter adhesin YadA-like stalk" evidence="13">
    <location>
        <begin position="1488"/>
        <end position="1513"/>
    </location>
</feature>
<dbReference type="Gene3D" id="3.90.1780.10">
    <property type="entry name" value="Trimeric adhesin"/>
    <property type="match status" value="14"/>
</dbReference>
<evidence type="ECO:0000256" key="4">
    <source>
        <dbReference type="ARBA" id="ARBA00022448"/>
    </source>
</evidence>
<dbReference type="GO" id="GO:0005615">
    <property type="term" value="C:extracellular space"/>
    <property type="evidence" value="ECO:0007669"/>
    <property type="project" value="TreeGrafter"/>
</dbReference>
<evidence type="ECO:0000259" key="13">
    <source>
        <dbReference type="Pfam" id="PF05662"/>
    </source>
</evidence>
<evidence type="ECO:0000256" key="8">
    <source>
        <dbReference type="ARBA" id="ARBA00022927"/>
    </source>
</evidence>
<evidence type="ECO:0000313" key="16">
    <source>
        <dbReference type="Proteomes" id="UP000254867"/>
    </source>
</evidence>
<dbReference type="InterPro" id="IPR011049">
    <property type="entry name" value="Serralysin-like_metalloprot_C"/>
</dbReference>
<dbReference type="SUPFAM" id="SSF101967">
    <property type="entry name" value="Adhesin YadA, collagen-binding domain"/>
    <property type="match status" value="6"/>
</dbReference>
<feature type="domain" description="Trimeric autotransporter adhesin YadA-like head" evidence="12">
    <location>
        <begin position="256"/>
        <end position="282"/>
    </location>
</feature>
<dbReference type="InterPro" id="IPR008635">
    <property type="entry name" value="Coiled_stalk_dom"/>
</dbReference>
<dbReference type="Pfam" id="PF13018">
    <property type="entry name" value="ESPR"/>
    <property type="match status" value="1"/>
</dbReference>
<dbReference type="Gene3D" id="6.20.50.100">
    <property type="match status" value="3"/>
</dbReference>
<proteinExistence type="inferred from homology"/>
<feature type="domain" description="Trimeric autotransporter adhesin YadA-like head" evidence="12">
    <location>
        <begin position="326"/>
        <end position="352"/>
    </location>
</feature>
<name>A0A377HZY6_HAEPH</name>
<organism evidence="15 16">
    <name type="scientific">Haemophilus parahaemolyticus</name>
    <dbReference type="NCBI Taxonomy" id="735"/>
    <lineage>
        <taxon>Bacteria</taxon>
        <taxon>Pseudomonadati</taxon>
        <taxon>Pseudomonadota</taxon>
        <taxon>Gammaproteobacteria</taxon>
        <taxon>Pasteurellales</taxon>
        <taxon>Pasteurellaceae</taxon>
        <taxon>Haemophilus</taxon>
    </lineage>
</organism>
<evidence type="ECO:0000256" key="3">
    <source>
        <dbReference type="ARBA" id="ARBA00005848"/>
    </source>
</evidence>
<dbReference type="InterPro" id="IPR050149">
    <property type="entry name" value="Collagen_superfamily"/>
</dbReference>
<dbReference type="GO" id="GO:0009279">
    <property type="term" value="C:cell outer membrane"/>
    <property type="evidence" value="ECO:0007669"/>
    <property type="project" value="UniProtKB-SubCell"/>
</dbReference>
<dbReference type="GO" id="GO:0009986">
    <property type="term" value="C:cell surface"/>
    <property type="evidence" value="ECO:0007669"/>
    <property type="project" value="UniProtKB-SubCell"/>
</dbReference>
<dbReference type="Gene3D" id="3.30.1300.30">
    <property type="entry name" value="GSPII I/J protein-like"/>
    <property type="match status" value="1"/>
</dbReference>
<keyword evidence="4" id="KW-0813">Transport</keyword>
<dbReference type="PANTHER" id="PTHR24023">
    <property type="entry name" value="COLLAGEN ALPHA"/>
    <property type="match status" value="1"/>
</dbReference>
<feature type="domain" description="Trimeric autotransporter adhesin YadA-like head" evidence="12">
    <location>
        <begin position="119"/>
        <end position="141"/>
    </location>
</feature>
<dbReference type="Proteomes" id="UP000254867">
    <property type="component" value="Unassembled WGS sequence"/>
</dbReference>
<feature type="domain" description="Trimeric autotransporter adhesin YadA-like head" evidence="12">
    <location>
        <begin position="398"/>
        <end position="424"/>
    </location>
</feature>
<feature type="domain" description="Trimeric autotransporter adhesin YadA-like head" evidence="12">
    <location>
        <begin position="298"/>
        <end position="324"/>
    </location>
</feature>
<dbReference type="SUPFAM" id="SSF54523">
    <property type="entry name" value="Pili subunits"/>
    <property type="match status" value="1"/>
</dbReference>
<dbReference type="PANTHER" id="PTHR24023:SF42">
    <property type="entry name" value="COLLAGEN ALPHA-1(XI) CHAIN"/>
    <property type="match status" value="1"/>
</dbReference>
<reference evidence="15 16" key="1">
    <citation type="submission" date="2018-06" db="EMBL/GenBank/DDBJ databases">
        <authorList>
            <consortium name="Pathogen Informatics"/>
            <person name="Doyle S."/>
        </authorList>
    </citation>
    <scope>NUCLEOTIDE SEQUENCE [LARGE SCALE GENOMIC DNA]</scope>
    <source>
        <strain evidence="15 16">NCTC10794</strain>
    </source>
</reference>
<feature type="domain" description="Trimeric autotransporter adhesin YadA-like stalk" evidence="13">
    <location>
        <begin position="3569"/>
        <end position="3609"/>
    </location>
</feature>
<dbReference type="InterPro" id="IPR037174">
    <property type="entry name" value="Trimeric_adhesin"/>
</dbReference>
<evidence type="ECO:0000259" key="12">
    <source>
        <dbReference type="Pfam" id="PF05658"/>
    </source>
</evidence>
<comment type="subcellular location">
    <subcellularLocation>
        <location evidence="2">Cell outer membrane</location>
    </subcellularLocation>
    <subcellularLocation>
        <location evidence="1">Cell surface</location>
    </subcellularLocation>
</comment>
<evidence type="ECO:0000256" key="10">
    <source>
        <dbReference type="ARBA" id="ARBA00023237"/>
    </source>
</evidence>
<evidence type="ECO:0000256" key="6">
    <source>
        <dbReference type="ARBA" id="ARBA00022692"/>
    </source>
</evidence>
<feature type="domain" description="Trimeric autotransporter adhesin YadA-like head" evidence="12">
    <location>
        <begin position="372"/>
        <end position="396"/>
    </location>
</feature>
<evidence type="ECO:0000259" key="14">
    <source>
        <dbReference type="Pfam" id="PF13018"/>
    </source>
</evidence>
<dbReference type="Pfam" id="PF05662">
    <property type="entry name" value="YadA_stalk"/>
    <property type="match status" value="10"/>
</dbReference>
<comment type="similarity">
    <text evidence="3">Belongs to the autotransporter-2 (AT-2) (TC 1.B.40) family.</text>
</comment>
<protein>
    <submittedName>
        <fullName evidence="15">Trimeric autotransporter adhesin</fullName>
    </submittedName>
</protein>
<dbReference type="InterPro" id="IPR008640">
    <property type="entry name" value="Adhesin_Head_dom"/>
</dbReference>
<feature type="domain" description="Trimeric autotransporter adhesin YadA-like stalk" evidence="13">
    <location>
        <begin position="2437"/>
        <end position="2462"/>
    </location>
</feature>
<evidence type="ECO:0000313" key="15">
    <source>
        <dbReference type="EMBL" id="STO63765.1"/>
    </source>
</evidence>
<feature type="domain" description="Trimeric autotransporter adhesin YadA-like stalk" evidence="13">
    <location>
        <begin position="2871"/>
        <end position="2900"/>
    </location>
</feature>
<dbReference type="Gene3D" id="2.150.10.10">
    <property type="entry name" value="Serralysin-like metalloprotease, C-terminal"/>
    <property type="match status" value="6"/>
</dbReference>
<dbReference type="EMBL" id="UGHH01000002">
    <property type="protein sequence ID" value="STO63765.1"/>
    <property type="molecule type" value="Genomic_DNA"/>
</dbReference>
<feature type="domain" description="Trimeric autotransporter adhesin YadA-like stalk" evidence="13">
    <location>
        <begin position="4309"/>
        <end position="4345"/>
    </location>
</feature>
<dbReference type="Pfam" id="PF03895">
    <property type="entry name" value="YadA_anchor"/>
    <property type="match status" value="1"/>
</dbReference>
<feature type="domain" description="Trimeric autotransporter adhesin YadA-like stalk" evidence="13">
    <location>
        <begin position="3304"/>
        <end position="3345"/>
    </location>
</feature>
<evidence type="ECO:0000256" key="1">
    <source>
        <dbReference type="ARBA" id="ARBA00004241"/>
    </source>
</evidence>
<gene>
    <name evidence="15" type="primary">caaA2</name>
    <name evidence="15" type="ORF">NCTC10794_00813</name>
</gene>
<feature type="domain" description="Trimeric autotransporter adhesin YadA-like stalk" evidence="13">
    <location>
        <begin position="2004"/>
        <end position="2033"/>
    </location>
</feature>
<dbReference type="GO" id="GO:0031012">
    <property type="term" value="C:extracellular matrix"/>
    <property type="evidence" value="ECO:0007669"/>
    <property type="project" value="TreeGrafter"/>
</dbReference>
<feature type="domain" description="Trimeric autotransporter adhesin YadA-like C-terminal membrane anchor" evidence="11">
    <location>
        <begin position="4362"/>
        <end position="4420"/>
    </location>
</feature>
<dbReference type="InterPro" id="IPR045584">
    <property type="entry name" value="Pilin-like"/>
</dbReference>
<keyword evidence="6" id="KW-0812">Transmembrane</keyword>
<dbReference type="InterPro" id="IPR024973">
    <property type="entry name" value="ESPR"/>
</dbReference>
<keyword evidence="10" id="KW-0998">Cell outer membrane</keyword>
<dbReference type="InterPro" id="IPR005594">
    <property type="entry name" value="YadA_C"/>
</dbReference>
<accession>A0A377HZY6</accession>
<feature type="domain" description="Trimeric autotransporter adhesin YadA-like stalk" evidence="13">
    <location>
        <begin position="3827"/>
        <end position="3869"/>
    </location>
</feature>
<feature type="domain" description="ESPR" evidence="14">
    <location>
        <begin position="2"/>
        <end position="46"/>
    </location>
</feature>
<evidence type="ECO:0000256" key="7">
    <source>
        <dbReference type="ARBA" id="ARBA00022729"/>
    </source>
</evidence>
<sequence>MMNKIYKVIWNAALQCWVAVSELGKAKGKTKSKKVLSAAAVLVASAIGISSNAEAAVDYSTGGTFGGGMAIGSSSYANTNAIAYGHEANARALEDVAIGYKTIAGAAISGSTSHTSEQASVAVGTNAQAQNVATVAIGAHAKANVNFGTAVGAGATAAGENGSAFGQGAMATGVYATALGKGALAKQDYSIALGKEAAANTQLTTSIGSKTNATGFSAIAIGSGHVPATGNTVIENIQGAQATADDSMAVGASALANKVGATALGKLSKATNNNAVAVGPDSVASGSWATATGASANASGEASAAFGESATASGKKSIATGSHASASGENAIASGKNAKALASNTIAIGADANATANAAGSLVIGRGAVVNATDATVVGPVAQANGANATAVGRGAAANGTESTALGRGAVANGNQSTALGKGSQAKVDSGVALGDGAVADRVARKGSEIVINNSKPSASTGFNDQDAATSNSVYAPVRLVDAPGALQLIKNTVKGNKGAVSVGDSGNTRQIINVAPGSADSDAVNVAQLKAVAGGIKKYSVTSPDGSITITNPATGDDPQNFKIKMNTTAVQDAAAWNIKSGSESGNGEQVRGGQTVTFAGSDTINVVRNGKTLTFNANISSISNGRGANEGKLQTTDNDNKYLAKTKNVVDAINNSGWTLQANGNKVGLVNPGDKVNIKAGTGVTITPTNENGGVSTLTISAAQQNYSWKLKEDSQTAAQALNVTNNTAVSLKGENFLNITNKGGGNFAFKTVTADVAYTAATGAVNAVSSATGLVTNKNLSDVIRNSGFQLKENGTLKNVVNPGESLNFKPGKGTTVTVSANGDVQVNANVADIRAGNNVTVDKGNNGVVTINAKDTNTQASVANGTGLTLTESNNSNGTKKYTLGVNVDNNTIKVENGKLVANLSNVVDTNTQSTVEAKANNFVTVDGSTKNTNGTTKYQVGVTTGDVAVTEATGAVTAISAATGVATNKTVADAIAKSGFQLQENGTLRNVVNPGEILNFKPGKGTTVTVGENGDVQVNANVAGITAGKNISTTTDANGNVTINAKDTSAHVKAANNAAVKVDKAATTRTENNADITDYTVDLTDQTKTNITHGVNANETVTNKGLTFNGNTGSTGIKKLGSEVDVKGNTSNNVITTTANTNGITVDYNGTAAAQVTNLTYKANNANAKSVTLAKGLDFTNGTQTTAEVGDNGVVKFNVNTTALSSATANGNIQVPTGANSDGLVSAKNVANAINTSGWNLQANNASVGLINPSDKVSFDAGNGVTVTSTNEANGVSHIKVAAKVDGSTITVNDRGQLVANLSGVVNTQASVSNATSSPITIATTQNTNGTNNYAVDVNVDGKTITKEGGVLKAVIPAVEKVDLTVNKTGDNAGKVEAPKDADKGKLVTAENVAKAINESYWVAKRGDSVTTNEDSGDGDSNIAAGNNVTFIAGKNIALQKDGNKFIYATKDDVTFNNVTANNTTTTNLTVKNGGNVDMGGNQVHNVSTGTAPTDAVNVKQLYDTVSGNVSTESVIKKADEDNIAEVSPKAGQTVGGKNATYEVSVSKAKIKALANETVKVNTSTAANNPITVTPHTENGNTTYTVNFDGTKAASEIPLTYKANDGAGKTVKLSEGLNFKNGTQTTAEVGDNGVVKFNVNTTTLSNTTANGKITVPDGNGLVTAKEVANAINAASWSLNVSGTTVQNVKAGDFVNFTNGNGTTVTYKDGAVRVNANVSGLTAGNNITIEDKNKDGNFTISATDTNTQASVEAKADNFVTVDSTAKNPNGTTRYQIGTTTAGVTVNTDTGAVTVPGTASGLTTDKAVAEAISKSGFQLKQRGEATAKSVINPGEVLNFNNGTATIATVDANGNVKYDVNVDGKTITLNNDGKLVANVPDTSKVSLTNNAGKVGDVSAEDANKLVTGDNLAKTINATYWKASQGAHEETSEETTGVASSEIKPGDELTFVSGKNMALKKEGNKFVYATKDDVVFNNVTANNTTTKNFTVNKGGNVDMGGNQVHNVSTGTAPTDAVNVKQLYDTVASNVSTESVVAKNDVDNIATVAPKTGAVGDKNAQYEVSVSKAKIKDLVNETVKVNTSTVVNNPISVTPHTENGNTTYSVNFNGENASKVIPLSYKANDGEAKTVKLSEGLNFKNGTQTTAEVGDNGVVKFNVNTTALSSTATDGKITVPTGDGLVTAKEVANAINAASWSLNVSGATVQTVKAGDFVNFVNGDGTTVTYKDGSVRVNANVTSVVSGNNNATITRDPNTGIVTVNAKDTNTQASVKNGSGITVTSSTNANGTANYTVAVNVDGSTITVNNDGKLVANVPDTSKVSLTNNAGKVGDVSTADANKFVTGDNLAKTINATYWKASQGAHEETSEETTGVASSEIKPGDELTFVSGKNMALKKEGNKFVYATKDDVVFNNVTANNTTTKNLTVKNGGNVDMGGNQVHNVSTGTAPTDAVNVQQLYDTVSGNVSTESVIKKADEDNIAEVSPKAGQTVGGKNATYEVSVSKAKIKALANETVKVNTSTAANNPITVTPHTENGNTTYTVNFDGTKAASEIPLTYKANDGAGKTVKLSEGLNFKNGTQTTAEVGDNGVVKFNVNTTTLSNTTANGKITVPDGNGLVTAKEVANAINAASWSLNVSGTTVQNVKAGDFVNFTNGNGTTVTYKDGAVRVNANVTSVVSGNNNATITRDPNTGIVTVNAKDTNTQASVKNGSGITVTSSTNANGTANYTVAVNVDGSTITVNNDGKLVANVPDTSKVSLTNNAGKVGDVSTADANKFVTGDNLAKTINATYWKASQGAHEETSEETTGVASSEIKPGDELTFVSGKNMALKKEGNKFVYATKDDVVFNNVTANNTTTKNFTVNKGGNVDMGGNQVHNVSTGTAPTDAVNVKQLYDTVASNVSTESVVAKNDVDNIATVAPKTGAVGDKNAQYEVSVSKAKIKDLVNETVKVNTSTVVNNPISVTPHTENGNTTYSVNFNGENASKVIPLSYKANDGEAKTVKLSEGLNFKNGTQTTAEVGDNGVVKFNVNTTALSSTATDGKITVPTGDGLVTAKEVANAINAASWSLNVSGATVQTVKAGDFVNFVNGDGTTVTYKDGSVRVNANVTSVVSGNNNATITRDPNTGIVTVNAKDTNTQASVKNGSGITVTSSTNANGTANYTVAVNVDGSTITVNNDGKLVANVPDTSKVSLTNNAGKVGDVSTADANKFVTGDNLAKTINATYWKASQGAHEETSEETTGVASSEIKPGDELTFVSGKNMALKKEGNKFVYATKDDVVFNNVTANNTTTKNLTVKNGGNVDMGGNQVHNVANGTKGTDAVNLDQLNATTAIANAGWVIKANGTNATTVKPNATVSLNNTDGNILITKNTANNNVTFNFNPNATFGVKGKDGVDGSIGVNGKDGASVVINGKDGSIGLTGPKGADGKDGVSLTLKPEKGTTTVNEKDANKEIERIKYTANGTTREVATLDDGLKFAGDDNAVINRTLGSLLNITGGADETTLTDNNIGVVYDKAIDGLKVKLAKDVNLTSNGSVTIGNTTLNNNGFTITNKEDPSKTVSVTDKGLNNGGNTITNVAPGVNGTDAVNLDQLNATTAIANAGWVIKANGTNATTVKPNATVSLNNTDGNILITKNTANNNVTFNFNPNATFGVKGKDGVDGSIGVNGKDGSSVVINGKDGSIGLNGKDGKNGLSIKGDQGPAGVDGKDGETKNRIVYEYADPQDPNKTIRENVATLNDGLRFTGNNGVENAHRLNTLVTIIGEGVDKAASASFTSASGNINVKADGKGTLEVQLAKNLKNIETINNGKSTITLNKDGGTTISGGDVSVAGNKVTNVKDGDVSADSKEAVNGSQLYHVMTNATAGWNLSVNNGKDKGNVKPGAQVDLNNTDGNIIISKNANNVTFNFNPNATFGVKGKDGKKGVDGSISVNGENGSSVVLNGKDGSIGLTGPKGAASANMSVQKGTTTVNTDRDGGKDVTRIVYTDKDKDGKDIKREVATLDDGLKFKGDSGQVINRTLGSQMNITGGADSTKLTDNNIGVVYDKDTNGLKVKLSKDVNLSKDGSITIGGTQVTNNGLTIKGGPSVTVNGVDAGNKKVTNVADGDINATSKDAVNGSQLYQAVNNINKNVNAAKTELEEGDNVTITSRVGNNGQTIYKVSSTDNSAHVQGGSDAVSVTKAETTRKDGLTTVTDYTVDLSSKTKDDIKKGVDAHDTVTNKGLTFNADKGTTTGVKKLGSQVAVNGDNKNIETVADTNGVKVKLKDDINVNSVTANTFKAGNTIVNTKGVQVAAKDDHGNNTNVVINEKGISAGNTRIQNVAAGRADTDAVNVSQLKGAVTNISNQMNKMDKNLRAGVAGAMAAGGLYHATLPGKSMVAAGAGTYKGESALAVGYSRLSDNGKVGIKFSVNTNTRGDSGAAASVGYQW</sequence>
<dbReference type="Pfam" id="PF05658">
    <property type="entry name" value="YadA_head"/>
    <property type="match status" value="7"/>
</dbReference>
<keyword evidence="9" id="KW-0472">Membrane</keyword>
<dbReference type="GO" id="GO:0030198">
    <property type="term" value="P:extracellular matrix organization"/>
    <property type="evidence" value="ECO:0007669"/>
    <property type="project" value="TreeGrafter"/>
</dbReference>
<dbReference type="GO" id="GO:0015031">
    <property type="term" value="P:protein transport"/>
    <property type="evidence" value="ECO:0007669"/>
    <property type="project" value="UniProtKB-KW"/>
</dbReference>
<feature type="domain" description="Trimeric autotransporter adhesin YadA-like stalk" evidence="13">
    <location>
        <begin position="4091"/>
        <end position="4128"/>
    </location>
</feature>
<feature type="domain" description="Trimeric autotransporter adhesin YadA-like head" evidence="12">
    <location>
        <begin position="171"/>
        <end position="197"/>
    </location>
</feature>
<keyword evidence="5" id="KW-1134">Transmembrane beta strand</keyword>